<dbReference type="InterPro" id="IPR051600">
    <property type="entry name" value="Beta-PGM-like"/>
</dbReference>
<comment type="similarity">
    <text evidence="2">Belongs to the HAD-like hydrolase superfamily. CbbY/CbbZ/Gph/YieH family.</text>
</comment>
<dbReference type="SUPFAM" id="SSF56784">
    <property type="entry name" value="HAD-like"/>
    <property type="match status" value="1"/>
</dbReference>
<dbReference type="Pfam" id="PF00702">
    <property type="entry name" value="Hydrolase"/>
    <property type="match status" value="1"/>
</dbReference>
<dbReference type="PANTHER" id="PTHR46193">
    <property type="entry name" value="6-PHOSPHOGLUCONATE PHOSPHATASE"/>
    <property type="match status" value="1"/>
</dbReference>
<dbReference type="InterPro" id="IPR036412">
    <property type="entry name" value="HAD-like_sf"/>
</dbReference>
<dbReference type="InterPro" id="IPR006439">
    <property type="entry name" value="HAD-SF_hydro_IA"/>
</dbReference>
<dbReference type="InterPro" id="IPR023198">
    <property type="entry name" value="PGP-like_dom2"/>
</dbReference>
<keyword evidence="5" id="KW-0378">Hydrolase</keyword>
<evidence type="ECO:0000313" key="5">
    <source>
        <dbReference type="EMBL" id="GAA4887877.1"/>
    </source>
</evidence>
<dbReference type="NCBIfam" id="TIGR01509">
    <property type="entry name" value="HAD-SF-IA-v3"/>
    <property type="match status" value="1"/>
</dbReference>
<proteinExistence type="inferred from homology"/>
<gene>
    <name evidence="5" type="ORF">GCM10023311_09660</name>
</gene>
<dbReference type="Gene3D" id="1.10.150.240">
    <property type="entry name" value="Putative phosphatase, domain 2"/>
    <property type="match status" value="1"/>
</dbReference>
<keyword evidence="3" id="KW-0479">Metal-binding</keyword>
<keyword evidence="4" id="KW-0460">Magnesium</keyword>
<comment type="cofactor">
    <cofactor evidence="1">
        <name>Mg(2+)</name>
        <dbReference type="ChEBI" id="CHEBI:18420"/>
    </cofactor>
</comment>
<evidence type="ECO:0000256" key="2">
    <source>
        <dbReference type="ARBA" id="ARBA00006171"/>
    </source>
</evidence>
<reference evidence="6" key="1">
    <citation type="journal article" date="2019" name="Int. J. Syst. Evol. Microbiol.">
        <title>The Global Catalogue of Microorganisms (GCM) 10K type strain sequencing project: providing services to taxonomists for standard genome sequencing and annotation.</title>
        <authorList>
            <consortium name="The Broad Institute Genomics Platform"/>
            <consortium name="The Broad Institute Genome Sequencing Center for Infectious Disease"/>
            <person name="Wu L."/>
            <person name="Ma J."/>
        </authorList>
    </citation>
    <scope>NUCLEOTIDE SEQUENCE [LARGE SCALE GENOMIC DNA]</scope>
    <source>
        <strain evidence="6">JCM 18274</strain>
    </source>
</reference>
<dbReference type="EMBL" id="BAABJH010000001">
    <property type="protein sequence ID" value="GAA4887877.1"/>
    <property type="molecule type" value="Genomic_DNA"/>
</dbReference>
<comment type="caution">
    <text evidence="5">The sequence shown here is derived from an EMBL/GenBank/DDBJ whole genome shotgun (WGS) entry which is preliminary data.</text>
</comment>
<dbReference type="CDD" id="cd07526">
    <property type="entry name" value="HAD_BPGM_like"/>
    <property type="match status" value="1"/>
</dbReference>
<dbReference type="SFLD" id="SFLDS00003">
    <property type="entry name" value="Haloacid_Dehalogenase"/>
    <property type="match status" value="1"/>
</dbReference>
<dbReference type="PANTHER" id="PTHR46193:SF10">
    <property type="entry name" value="6-PHOSPHOGLUCONATE PHOSPHATASE"/>
    <property type="match status" value="1"/>
</dbReference>
<name>A0ABP9F1Q0_9FLAO</name>
<dbReference type="SFLD" id="SFLDG01129">
    <property type="entry name" value="C1.5:_HAD__Beta-PGM__Phosphata"/>
    <property type="match status" value="1"/>
</dbReference>
<accession>A0ABP9F1Q0</accession>
<dbReference type="Gene3D" id="3.40.50.1000">
    <property type="entry name" value="HAD superfamily/HAD-like"/>
    <property type="match status" value="1"/>
</dbReference>
<organism evidence="5 6">
    <name type="scientific">Flaviramulus aquimarinus</name>
    <dbReference type="NCBI Taxonomy" id="1170456"/>
    <lineage>
        <taxon>Bacteria</taxon>
        <taxon>Pseudomonadati</taxon>
        <taxon>Bacteroidota</taxon>
        <taxon>Flavobacteriia</taxon>
        <taxon>Flavobacteriales</taxon>
        <taxon>Flavobacteriaceae</taxon>
        <taxon>Flaviramulus</taxon>
    </lineage>
</organism>
<evidence type="ECO:0000313" key="6">
    <source>
        <dbReference type="Proteomes" id="UP001500433"/>
    </source>
</evidence>
<evidence type="ECO:0000256" key="3">
    <source>
        <dbReference type="ARBA" id="ARBA00022723"/>
    </source>
</evidence>
<dbReference type="RefSeq" id="WP_345272902.1">
    <property type="nucleotide sequence ID" value="NZ_BAABJH010000001.1"/>
</dbReference>
<dbReference type="GO" id="GO:0016787">
    <property type="term" value="F:hydrolase activity"/>
    <property type="evidence" value="ECO:0007669"/>
    <property type="project" value="UniProtKB-KW"/>
</dbReference>
<keyword evidence="6" id="KW-1185">Reference proteome</keyword>
<protein>
    <submittedName>
        <fullName evidence="5">HAD-IA family hydrolase</fullName>
    </submittedName>
</protein>
<evidence type="ECO:0000256" key="1">
    <source>
        <dbReference type="ARBA" id="ARBA00001946"/>
    </source>
</evidence>
<evidence type="ECO:0000256" key="4">
    <source>
        <dbReference type="ARBA" id="ARBA00022842"/>
    </source>
</evidence>
<dbReference type="Proteomes" id="UP001500433">
    <property type="component" value="Unassembled WGS sequence"/>
</dbReference>
<sequence>MSKYKCVIFDCDGVLVDSEAIGNKVFVDMANELGANIDLNYAIKHYKGGFLKDSINQLSKLLEGHVPDTFETEYRTRSFEAFKKEMKPISGIKPVLDNLKIPFCVASSGPENKIRLNLELAGLLPYFKNNIFSCYTIQKWKPEPDIFLWSAQTMGYNPSECLVVEDSITGVRAAKRGGFDVFGYAEHDYNNELQHEATKTFGSMGELLGMI</sequence>
<dbReference type="InterPro" id="IPR023214">
    <property type="entry name" value="HAD_sf"/>
</dbReference>